<accession>A0A4U3LBQ1</accession>
<proteinExistence type="predicted"/>
<sequence length="228" mass="26499">MYDFANRQPIDAVSVICTCGSGVVTDSNGHYSIRVSLKDSIYFSYLGKNTMKYPVDTINNVSAFEVGLHIDVKWLPEVKVLTHNYRLDSIQNRRDYAKIFDYKKPGLSINSSSGTYVPGSVTVGLDLDALINMFRFRRNRQLQSFQNRLLQEEQDKYIDHRYSVRLVKQLTQLEDPELDSFMTAYRPDYELLQQMNDLELGYYIQLCFKDYTQQKLRSPAKRSILGVE</sequence>
<dbReference type="RefSeq" id="WP_137259715.1">
    <property type="nucleotide sequence ID" value="NZ_SZQL01000001.1"/>
</dbReference>
<dbReference type="AlphaFoldDB" id="A0A4U3LBQ1"/>
<dbReference type="Proteomes" id="UP000305848">
    <property type="component" value="Unassembled WGS sequence"/>
</dbReference>
<reference evidence="1 2" key="1">
    <citation type="submission" date="2019-05" db="EMBL/GenBank/DDBJ databases">
        <title>Panacibacter sp. strain 17mud1-8 Genome sequencing and assembly.</title>
        <authorList>
            <person name="Chhetri G."/>
        </authorList>
    </citation>
    <scope>NUCLEOTIDE SEQUENCE [LARGE SCALE GENOMIC DNA]</scope>
    <source>
        <strain evidence="1 2">17mud1-8</strain>
    </source>
</reference>
<organism evidence="1 2">
    <name type="scientific">Ilyomonas limi</name>
    <dbReference type="NCBI Taxonomy" id="2575867"/>
    <lineage>
        <taxon>Bacteria</taxon>
        <taxon>Pseudomonadati</taxon>
        <taxon>Bacteroidota</taxon>
        <taxon>Chitinophagia</taxon>
        <taxon>Chitinophagales</taxon>
        <taxon>Chitinophagaceae</taxon>
        <taxon>Ilyomonas</taxon>
    </lineage>
</organism>
<evidence type="ECO:0000313" key="2">
    <source>
        <dbReference type="Proteomes" id="UP000305848"/>
    </source>
</evidence>
<evidence type="ECO:0008006" key="3">
    <source>
        <dbReference type="Google" id="ProtNLM"/>
    </source>
</evidence>
<name>A0A4U3LBQ1_9BACT</name>
<protein>
    <recommendedName>
        <fullName evidence="3">Carboxypeptidase-like regulatory domain-containing protein</fullName>
    </recommendedName>
</protein>
<comment type="caution">
    <text evidence="1">The sequence shown here is derived from an EMBL/GenBank/DDBJ whole genome shotgun (WGS) entry which is preliminary data.</text>
</comment>
<evidence type="ECO:0000313" key="1">
    <source>
        <dbReference type="EMBL" id="TKK71476.1"/>
    </source>
</evidence>
<dbReference type="EMBL" id="SZQL01000001">
    <property type="protein sequence ID" value="TKK71476.1"/>
    <property type="molecule type" value="Genomic_DNA"/>
</dbReference>
<gene>
    <name evidence="1" type="ORF">FC093_00150</name>
</gene>
<keyword evidence="2" id="KW-1185">Reference proteome</keyword>
<dbReference type="InterPro" id="IPR008969">
    <property type="entry name" value="CarboxyPept-like_regulatory"/>
</dbReference>
<dbReference type="OrthoDB" id="714262at2"/>
<dbReference type="SUPFAM" id="SSF49464">
    <property type="entry name" value="Carboxypeptidase regulatory domain-like"/>
    <property type="match status" value="1"/>
</dbReference>